<dbReference type="HOGENOM" id="CLU_081762_1_1_11"/>
<dbReference type="eggNOG" id="ENOG5032ZQT">
    <property type="taxonomic scope" value="Bacteria"/>
</dbReference>
<evidence type="ECO:0000313" key="3">
    <source>
        <dbReference type="Proteomes" id="UP000003822"/>
    </source>
</evidence>
<feature type="domain" description="PKD" evidence="1">
    <location>
        <begin position="169"/>
        <end position="206"/>
    </location>
</feature>
<dbReference type="AlphaFoldDB" id="G9PH71"/>
<name>G9PH71_9ACTO</name>
<reference evidence="2 3" key="1">
    <citation type="submission" date="2011-10" db="EMBL/GenBank/DDBJ databases">
        <title>The Genome Sequence of Actinomyces graevenitzii C83.</title>
        <authorList>
            <consortium name="The Broad Institute Genome Sequencing Platform"/>
            <consortium name="The Broad Institute Genome Sequencing Center for Infectious Disease"/>
            <person name="Earl A."/>
            <person name="Ward D."/>
            <person name="Feldgarden M."/>
            <person name="Gevers D."/>
            <person name="Sibley C.D."/>
            <person name="Field T.R."/>
            <person name="Grinwis M."/>
            <person name="Eshaghurshan C.S."/>
            <person name="Surette M.G."/>
            <person name="Young S.K."/>
            <person name="Zeng Q."/>
            <person name="Gargeya S."/>
            <person name="Fitzgerald M."/>
            <person name="Haas B."/>
            <person name="Abouelleil A."/>
            <person name="Alvarado L."/>
            <person name="Arachchi H.M."/>
            <person name="Berlin A."/>
            <person name="Brown A."/>
            <person name="Chapman S.B."/>
            <person name="Chen Z."/>
            <person name="Dunbar C."/>
            <person name="Freedman E."/>
            <person name="Gearin G."/>
            <person name="Goldberg J."/>
            <person name="Griggs A."/>
            <person name="Gujja S."/>
            <person name="Heiman D."/>
            <person name="Howarth C."/>
            <person name="Larson L."/>
            <person name="Lui A."/>
            <person name="MacDonald P.J.P."/>
            <person name="Montmayeur A."/>
            <person name="Murphy C."/>
            <person name="Neiman D."/>
            <person name="Pearson M."/>
            <person name="Priest M."/>
            <person name="Roberts A."/>
            <person name="Saif S."/>
            <person name="Shea T."/>
            <person name="Shenoy N."/>
            <person name="Sisk P."/>
            <person name="Stolte C."/>
            <person name="Sykes S."/>
            <person name="Wortman J."/>
            <person name="Nusbaum C."/>
            <person name="Birren B."/>
        </authorList>
    </citation>
    <scope>NUCLEOTIDE SEQUENCE [LARGE SCALE GENOMIC DNA]</scope>
    <source>
        <strain evidence="2 3">C83</strain>
    </source>
</reference>
<dbReference type="OrthoDB" id="3260686at2"/>
<comment type="caution">
    <text evidence="2">The sequence shown here is derived from an EMBL/GenBank/DDBJ whole genome shotgun (WGS) entry which is preliminary data.</text>
</comment>
<dbReference type="EMBL" id="ACRN01000014">
    <property type="protein sequence ID" value="EHM87536.1"/>
    <property type="molecule type" value="Genomic_DNA"/>
</dbReference>
<dbReference type="RefSeq" id="WP_005987336.1">
    <property type="nucleotide sequence ID" value="NZ_JH470339.1"/>
</dbReference>
<evidence type="ECO:0000313" key="2">
    <source>
        <dbReference type="EMBL" id="EHM87536.1"/>
    </source>
</evidence>
<sequence length="256" mass="27748">MQINKLAYVLLPIIALSPPSEVSDWGEIDNNNNGIIVGRGESTTSPDGFSAVAEPAGPVDPEAAKRAAEEYAQKCILPRLEVLMTMGIAPGPPEECTAQVNTGAPLAAGPTTISNEQVARLIPHGSGINRYPSGEIFVIFKQPMMVWTSPDKQTFNITLLGTPIEVEATPVSFNWDWGDGQTFETTDPGTPYPNYTVSHPYEITGNGYVIKLRTSWSARWRIAGQAQWHQVNGTVTTTETSSPFNLYFADSYGTTP</sequence>
<keyword evidence="3" id="KW-1185">Reference proteome</keyword>
<accession>G9PH71</accession>
<protein>
    <recommendedName>
        <fullName evidence="1">PKD domain-containing protein</fullName>
    </recommendedName>
</protein>
<evidence type="ECO:0000259" key="1">
    <source>
        <dbReference type="PROSITE" id="PS50093"/>
    </source>
</evidence>
<dbReference type="PROSITE" id="PS50093">
    <property type="entry name" value="PKD"/>
    <property type="match status" value="1"/>
</dbReference>
<dbReference type="STRING" id="435830.HMPREF0045_01595"/>
<dbReference type="Proteomes" id="UP000003822">
    <property type="component" value="Unassembled WGS sequence"/>
</dbReference>
<dbReference type="PATRIC" id="fig|435830.3.peg.1539"/>
<gene>
    <name evidence="2" type="ORF">HMPREF0045_01595</name>
</gene>
<dbReference type="InterPro" id="IPR000601">
    <property type="entry name" value="PKD_dom"/>
</dbReference>
<organism evidence="2 3">
    <name type="scientific">Actinomyces graevenitzii C83</name>
    <dbReference type="NCBI Taxonomy" id="435830"/>
    <lineage>
        <taxon>Bacteria</taxon>
        <taxon>Bacillati</taxon>
        <taxon>Actinomycetota</taxon>
        <taxon>Actinomycetes</taxon>
        <taxon>Actinomycetales</taxon>
        <taxon>Actinomycetaceae</taxon>
        <taxon>Actinomyces</taxon>
    </lineage>
</organism>
<proteinExistence type="predicted"/>